<dbReference type="Proteomes" id="UP000182840">
    <property type="component" value="Chromosome"/>
</dbReference>
<organism evidence="2 3">
    <name type="scientific">Aquibium oceanicum</name>
    <dbReference type="NCBI Taxonomy" id="1670800"/>
    <lineage>
        <taxon>Bacteria</taxon>
        <taxon>Pseudomonadati</taxon>
        <taxon>Pseudomonadota</taxon>
        <taxon>Alphaproteobacteria</taxon>
        <taxon>Hyphomicrobiales</taxon>
        <taxon>Phyllobacteriaceae</taxon>
        <taxon>Aquibium</taxon>
    </lineage>
</organism>
<feature type="transmembrane region" description="Helical" evidence="1">
    <location>
        <begin position="91"/>
        <end position="109"/>
    </location>
</feature>
<evidence type="ECO:0000313" key="3">
    <source>
        <dbReference type="Proteomes" id="UP000182840"/>
    </source>
</evidence>
<evidence type="ECO:0000313" key="2">
    <source>
        <dbReference type="EMBL" id="APH70150.1"/>
    </source>
</evidence>
<keyword evidence="3" id="KW-1185">Reference proteome</keyword>
<proteinExistence type="predicted"/>
<dbReference type="EMBL" id="CP018171">
    <property type="protein sequence ID" value="APH70150.1"/>
    <property type="molecule type" value="Genomic_DNA"/>
</dbReference>
<sequence>MSPLMTMLFAAAAAAFYMTSSWIVQSWGLSPYLVLVPALILTLAVGARFETQILRDRRLARTIFAVLAVEAIATAAIAVAVMGDAYTIREAAGALAVFSGIALVGMAPATRQG</sequence>
<evidence type="ECO:0000256" key="1">
    <source>
        <dbReference type="SAM" id="Phobius"/>
    </source>
</evidence>
<protein>
    <submittedName>
        <fullName evidence="2">Uncharacterized protein</fullName>
    </submittedName>
</protein>
<feature type="transmembrane region" description="Helical" evidence="1">
    <location>
        <begin position="31"/>
        <end position="51"/>
    </location>
</feature>
<gene>
    <name evidence="2" type="ORF">BSQ44_01210</name>
</gene>
<feature type="transmembrane region" description="Helical" evidence="1">
    <location>
        <begin position="63"/>
        <end position="85"/>
    </location>
</feature>
<accession>A0A1L3SLA2</accession>
<dbReference type="OrthoDB" id="9944848at2"/>
<keyword evidence="1" id="KW-0472">Membrane</keyword>
<keyword evidence="1" id="KW-1133">Transmembrane helix</keyword>
<name>A0A1L3SLA2_9HYPH</name>
<reference evidence="3" key="1">
    <citation type="submission" date="2016-11" db="EMBL/GenBank/DDBJ databases">
        <title>Mesorhizobium oceanicum sp. nov., isolated from deep seawater in South China Sea.</title>
        <authorList>
            <person name="Fu G.-Y."/>
        </authorList>
    </citation>
    <scope>NUCLEOTIDE SEQUENCE [LARGE SCALE GENOMIC DNA]</scope>
    <source>
        <strain evidence="3">B7</strain>
    </source>
</reference>
<keyword evidence="1" id="KW-0812">Transmembrane</keyword>
<dbReference type="AlphaFoldDB" id="A0A1L3SLA2"/>
<dbReference type="RefSeq" id="WP_072601563.1">
    <property type="nucleotide sequence ID" value="NZ_CP018171.1"/>
</dbReference>
<dbReference type="KEGG" id="meso:BSQ44_01210"/>